<evidence type="ECO:0000313" key="4">
    <source>
        <dbReference type="Proteomes" id="UP000002754"/>
    </source>
</evidence>
<organism evidence="2 4">
    <name type="scientific">Alkalihalobacillus alcalophilus ATCC 27647 = CGMCC 1.3604</name>
    <dbReference type="NCBI Taxonomy" id="1218173"/>
    <lineage>
        <taxon>Bacteria</taxon>
        <taxon>Bacillati</taxon>
        <taxon>Bacillota</taxon>
        <taxon>Bacilli</taxon>
        <taxon>Bacillales</taxon>
        <taxon>Bacillaceae</taxon>
        <taxon>Alkalihalobacillus</taxon>
    </lineage>
</organism>
<evidence type="ECO:0000259" key="1">
    <source>
        <dbReference type="Pfam" id="PF12867"/>
    </source>
</evidence>
<reference evidence="2 4" key="1">
    <citation type="journal article" date="2014" name="Genome Announc.">
        <title>Draft Genome Sequence of Bacillus alcalophilus AV1934, a Classic Alkaliphile Isolated from Human Feces in 1934.</title>
        <authorList>
            <person name="Attie O."/>
            <person name="Jayaprakash A."/>
            <person name="Shah H."/>
            <person name="Paulsen I.T."/>
            <person name="Morino M."/>
            <person name="Takahashi Y."/>
            <person name="Narumi I."/>
            <person name="Sachidanandam R."/>
            <person name="Satoh K."/>
            <person name="Ito M."/>
            <person name="Krulwich T.A."/>
        </authorList>
    </citation>
    <scope>NUCLEOTIDE SEQUENCE [LARGE SCALE GENOMIC DNA]</scope>
    <source>
        <strain evidence="2 4">AV1934</strain>
    </source>
</reference>
<proteinExistence type="predicted"/>
<dbReference type="AlphaFoldDB" id="A0A094WJ97"/>
<gene>
    <name evidence="3" type="ORF">AJ85_13890</name>
    <name evidence="2" type="ORF">BALCAV_0218795</name>
</gene>
<dbReference type="eggNOG" id="COG2318">
    <property type="taxonomic scope" value="Bacteria"/>
</dbReference>
<dbReference type="Pfam" id="PF12867">
    <property type="entry name" value="DinB_2"/>
    <property type="match status" value="1"/>
</dbReference>
<accession>A0A094WJ97</accession>
<dbReference type="Gene3D" id="1.20.120.450">
    <property type="entry name" value="dinb family like domain"/>
    <property type="match status" value="1"/>
</dbReference>
<dbReference type="EMBL" id="JALP01000183">
    <property type="protein sequence ID" value="THG90025.1"/>
    <property type="molecule type" value="Genomic_DNA"/>
</dbReference>
<dbReference type="Proteomes" id="UP000002754">
    <property type="component" value="Unassembled WGS sequence"/>
</dbReference>
<dbReference type="InterPro" id="IPR024775">
    <property type="entry name" value="DinB-like"/>
</dbReference>
<dbReference type="SUPFAM" id="SSF109854">
    <property type="entry name" value="DinB/YfiT-like putative metalloenzymes"/>
    <property type="match status" value="1"/>
</dbReference>
<dbReference type="RefSeq" id="WP_003324525.1">
    <property type="nucleotide sequence ID" value="NZ_ALPT02000085.1"/>
</dbReference>
<comment type="caution">
    <text evidence="2">The sequence shown here is derived from an EMBL/GenBank/DDBJ whole genome shotgun (WGS) entry which is preliminary data.</text>
</comment>
<dbReference type="EMBL" id="ALPT02000085">
    <property type="protein sequence ID" value="KGA96033.1"/>
    <property type="molecule type" value="Genomic_DNA"/>
</dbReference>
<dbReference type="InterPro" id="IPR034660">
    <property type="entry name" value="DinB/YfiT-like"/>
</dbReference>
<evidence type="ECO:0000313" key="3">
    <source>
        <dbReference type="EMBL" id="THG90025.1"/>
    </source>
</evidence>
<evidence type="ECO:0000313" key="5">
    <source>
        <dbReference type="Proteomes" id="UP000297014"/>
    </source>
</evidence>
<dbReference type="OrthoDB" id="2964295at2"/>
<dbReference type="Proteomes" id="UP000297014">
    <property type="component" value="Unassembled WGS sequence"/>
</dbReference>
<name>A0A094WJ97_ALKAL</name>
<protein>
    <recommendedName>
        <fullName evidence="1">DinB-like domain-containing protein</fullName>
    </recommendedName>
</protein>
<feature type="domain" description="DinB-like" evidence="1">
    <location>
        <begin position="12"/>
        <end position="143"/>
    </location>
</feature>
<sequence length="154" mass="17758">MNKTINQFELMLDEMVPLNSLEENKLTEPVEAGKWSISEIIAHLYAWDKYNLENMVPKMTPQSNLPAFPEHDPFNVKALQSLEGKSAFEIIHMFLQTRKRLVAALSEVDKEVRFTIGTGKRAFSVESFTKIFVKHDAHHMKQIKEKLQTSNVNL</sequence>
<evidence type="ECO:0000313" key="2">
    <source>
        <dbReference type="EMBL" id="KGA96033.1"/>
    </source>
</evidence>
<keyword evidence="4" id="KW-1185">Reference proteome</keyword>
<dbReference type="STRING" id="1218173.BALCAV_0218795"/>
<reference evidence="3 5" key="2">
    <citation type="submission" date="2014-01" db="EMBL/GenBank/DDBJ databases">
        <title>Draft genome sequencing of Bacillus alcalophilus CGMCC 1.3604.</title>
        <authorList>
            <person name="Yang J."/>
            <person name="Diao L."/>
            <person name="Yang S."/>
        </authorList>
    </citation>
    <scope>NUCLEOTIDE SEQUENCE [LARGE SCALE GENOMIC DNA]</scope>
    <source>
        <strain evidence="3 5">CGMCC 1.3604</strain>
    </source>
</reference>